<evidence type="ECO:0000256" key="8">
    <source>
        <dbReference type="HAMAP-Rule" id="MF_00473"/>
    </source>
</evidence>
<reference evidence="10 13" key="2">
    <citation type="submission" date="2021-08" db="EMBL/GenBank/DDBJ databases">
        <title>Complete genome sequence of the strain Aneurinibacillus thermoaerophilus CCM 8960.</title>
        <authorList>
            <person name="Musilova J."/>
            <person name="Kourilova X."/>
            <person name="Pernicova I."/>
            <person name="Bezdicek M."/>
            <person name="Lengerova M."/>
            <person name="Obruca S."/>
            <person name="Sedlar K."/>
        </authorList>
    </citation>
    <scope>NUCLEOTIDE SEQUENCE [LARGE SCALE GENOMIC DNA]</scope>
    <source>
        <strain evidence="10 13">CCM 8960</strain>
    </source>
</reference>
<dbReference type="HAMAP" id="MF_00473">
    <property type="entry name" value="G6P_isomerase"/>
    <property type="match status" value="1"/>
</dbReference>
<dbReference type="PANTHER" id="PTHR11469:SF1">
    <property type="entry name" value="GLUCOSE-6-PHOSPHATE ISOMERASE"/>
    <property type="match status" value="1"/>
</dbReference>
<keyword evidence="3 8" id="KW-0312">Gluconeogenesis</keyword>
<comment type="caution">
    <text evidence="8">Lacks conserved residue(s) required for the propagation of feature annotation.</text>
</comment>
<comment type="pathway">
    <text evidence="8">Carbohydrate biosynthesis; gluconeogenesis.</text>
</comment>
<dbReference type="OrthoDB" id="140919at2"/>
<gene>
    <name evidence="8" type="primary">pgi</name>
    <name evidence="10" type="ORF">K3F53_06380</name>
    <name evidence="11" type="ORF">SAMN04489735_100420</name>
</gene>
<keyword evidence="13" id="KW-1185">Reference proteome</keyword>
<dbReference type="Proteomes" id="UP000826616">
    <property type="component" value="Chromosome"/>
</dbReference>
<dbReference type="InterPro" id="IPR035482">
    <property type="entry name" value="SIS_PGI_2"/>
</dbReference>
<dbReference type="InterPro" id="IPR046348">
    <property type="entry name" value="SIS_dom_sf"/>
</dbReference>
<dbReference type="GO" id="GO:0051156">
    <property type="term" value="P:glucose 6-phosphate metabolic process"/>
    <property type="evidence" value="ECO:0007669"/>
    <property type="project" value="TreeGrafter"/>
</dbReference>
<keyword evidence="4 8" id="KW-0963">Cytoplasm</keyword>
<feature type="active site" description="Proton donor" evidence="8">
    <location>
        <position position="291"/>
    </location>
</feature>
<dbReference type="EMBL" id="FNDE01000004">
    <property type="protein sequence ID" value="SDG84418.1"/>
    <property type="molecule type" value="Genomic_DNA"/>
</dbReference>
<dbReference type="PROSITE" id="PS00765">
    <property type="entry name" value="P_GLUCOSE_ISOMERASE_1"/>
    <property type="match status" value="1"/>
</dbReference>
<evidence type="ECO:0000313" key="11">
    <source>
        <dbReference type="EMBL" id="SDG84418.1"/>
    </source>
</evidence>
<dbReference type="InterPro" id="IPR035476">
    <property type="entry name" value="SIS_PGI_1"/>
</dbReference>
<dbReference type="InterPro" id="IPR001672">
    <property type="entry name" value="G6P_Isomerase"/>
</dbReference>
<accession>A0A1G7XJP0</accession>
<dbReference type="FunFam" id="3.40.50.10490:FF:000015">
    <property type="entry name" value="Glucose-6-phosphate isomerase"/>
    <property type="match status" value="1"/>
</dbReference>
<dbReference type="PROSITE" id="PS51463">
    <property type="entry name" value="P_GLUCOSE_ISOMERASE_3"/>
    <property type="match status" value="1"/>
</dbReference>
<dbReference type="GO" id="GO:0006096">
    <property type="term" value="P:glycolytic process"/>
    <property type="evidence" value="ECO:0007669"/>
    <property type="project" value="UniProtKB-UniRule"/>
</dbReference>
<dbReference type="FunFam" id="3.40.50.10490:FF:000016">
    <property type="entry name" value="Glucose-6-phosphate isomerase"/>
    <property type="match status" value="1"/>
</dbReference>
<evidence type="ECO:0000256" key="3">
    <source>
        <dbReference type="ARBA" id="ARBA00022432"/>
    </source>
</evidence>
<comment type="function">
    <text evidence="8">Catalyzes the reversible isomerization of glucose-6-phosphate to fructose-6-phosphate.</text>
</comment>
<dbReference type="UniPathway" id="UPA00109">
    <property type="reaction ID" value="UER00181"/>
</dbReference>
<dbReference type="GO" id="GO:0048029">
    <property type="term" value="F:monosaccharide binding"/>
    <property type="evidence" value="ECO:0007669"/>
    <property type="project" value="TreeGrafter"/>
</dbReference>
<dbReference type="SUPFAM" id="SSF53697">
    <property type="entry name" value="SIS domain"/>
    <property type="match status" value="1"/>
</dbReference>
<dbReference type="GO" id="GO:0005829">
    <property type="term" value="C:cytosol"/>
    <property type="evidence" value="ECO:0007669"/>
    <property type="project" value="TreeGrafter"/>
</dbReference>
<sequence>MNKQITFDYSKAREFFTRHELEYMEPDVRRAHDMLHGKTGVGHEYTGWVDWPHSYDREEYKRLKQASANIREKADMLIVIGIGGSYLGARAALEMLRPAFYNQLPKEQRKGPKIYFVGNHMSAAYTAQLLQMVQDKEVYVNVISKSGTTLEPAIAFRLFRNLLEKRYGKEGARQRIIATTDKAKGALKQLAEQEGYETFVVPDEIGGRYSVLTSVGLLPIAVAGIDTDDMLRGAADAVKLYSQLDMNVNAAYQYAAIRNIFYSKGKSIELLVNYEPSLQYVAEWWKQLFGESEGKDGKGLFPVSMNFTTDLHSLGQYVQDGRRDMFATTLWIETPHTQLAIPESSDDLDGLNYLVDKTMHEVNEKACEGTMLAHTEGGVPNLKINIPEATPYYFGQLVYFFEKACSISGYVLGVNPFDQPGVDAYKKNMFALLGKPGAK</sequence>
<proteinExistence type="inferred from homology"/>
<dbReference type="EC" id="5.3.1.9" evidence="8"/>
<name>A0A1G7XJP0_ANETH</name>
<dbReference type="Proteomes" id="UP000198956">
    <property type="component" value="Unassembled WGS sequence"/>
</dbReference>
<dbReference type="GO" id="GO:0004347">
    <property type="term" value="F:glucose-6-phosphate isomerase activity"/>
    <property type="evidence" value="ECO:0007669"/>
    <property type="project" value="UniProtKB-UniRule"/>
</dbReference>
<comment type="catalytic activity">
    <reaction evidence="7 8 9">
        <text>alpha-D-glucose 6-phosphate = beta-D-fructose 6-phosphate</text>
        <dbReference type="Rhea" id="RHEA:11816"/>
        <dbReference type="ChEBI" id="CHEBI:57634"/>
        <dbReference type="ChEBI" id="CHEBI:58225"/>
        <dbReference type="EC" id="5.3.1.9"/>
    </reaction>
</comment>
<dbReference type="GO" id="GO:0006094">
    <property type="term" value="P:gluconeogenesis"/>
    <property type="evidence" value="ECO:0007669"/>
    <property type="project" value="UniProtKB-UniRule"/>
</dbReference>
<dbReference type="GeneID" id="97140992"/>
<dbReference type="NCBIfam" id="NF010697">
    <property type="entry name" value="PRK14097.1"/>
    <property type="match status" value="1"/>
</dbReference>
<evidence type="ECO:0000313" key="10">
    <source>
        <dbReference type="EMBL" id="QYY43825.1"/>
    </source>
</evidence>
<dbReference type="UniPathway" id="UPA00138"/>
<evidence type="ECO:0000256" key="9">
    <source>
        <dbReference type="RuleBase" id="RU000612"/>
    </source>
</evidence>
<comment type="pathway">
    <text evidence="1 8 9">Carbohydrate degradation; glycolysis; D-glyceraldehyde 3-phosphate and glycerone phosphate from D-glucose: step 2/4.</text>
</comment>
<dbReference type="Gene3D" id="3.40.50.10490">
    <property type="entry name" value="Glucose-6-phosphate isomerase like protein, domain 1"/>
    <property type="match status" value="3"/>
</dbReference>
<dbReference type="GO" id="GO:0097367">
    <property type="term" value="F:carbohydrate derivative binding"/>
    <property type="evidence" value="ECO:0007669"/>
    <property type="project" value="InterPro"/>
</dbReference>
<dbReference type="PANTHER" id="PTHR11469">
    <property type="entry name" value="GLUCOSE-6-PHOSPHATE ISOMERASE"/>
    <property type="match status" value="1"/>
</dbReference>
<dbReference type="InterPro" id="IPR018189">
    <property type="entry name" value="Phosphoglucose_isomerase_CS"/>
</dbReference>
<dbReference type="PRINTS" id="PR00662">
    <property type="entry name" value="G6PISOMERASE"/>
</dbReference>
<comment type="subcellular location">
    <subcellularLocation>
        <location evidence="8">Cytoplasm</location>
    </subcellularLocation>
</comment>
<dbReference type="RefSeq" id="WP_057899332.1">
    <property type="nucleotide sequence ID" value="NZ_CP080764.1"/>
</dbReference>
<dbReference type="EMBL" id="CP080764">
    <property type="protein sequence ID" value="QYY43825.1"/>
    <property type="molecule type" value="Genomic_DNA"/>
</dbReference>
<protein>
    <recommendedName>
        <fullName evidence="8">Glucose-6-phosphate isomerase</fullName>
        <shortName evidence="8">GPI</shortName>
        <ecNumber evidence="8">5.3.1.9</ecNumber>
    </recommendedName>
    <alternativeName>
        <fullName evidence="8">Phosphoglucose isomerase</fullName>
        <shortName evidence="8">PGI</shortName>
    </alternativeName>
    <alternativeName>
        <fullName evidence="8">Phosphohexose isomerase</fullName>
        <shortName evidence="8">PHI</shortName>
    </alternativeName>
</protein>
<keyword evidence="6 8" id="KW-0413">Isomerase</keyword>
<evidence type="ECO:0000256" key="4">
    <source>
        <dbReference type="ARBA" id="ARBA00022490"/>
    </source>
</evidence>
<dbReference type="CDD" id="cd05016">
    <property type="entry name" value="SIS_PGI_2"/>
    <property type="match status" value="1"/>
</dbReference>
<evidence type="ECO:0000256" key="5">
    <source>
        <dbReference type="ARBA" id="ARBA00023152"/>
    </source>
</evidence>
<comment type="similarity">
    <text evidence="2 8 9">Belongs to the GPI family.</text>
</comment>
<evidence type="ECO:0000256" key="2">
    <source>
        <dbReference type="ARBA" id="ARBA00006604"/>
    </source>
</evidence>
<evidence type="ECO:0000256" key="7">
    <source>
        <dbReference type="ARBA" id="ARBA00029321"/>
    </source>
</evidence>
<dbReference type="CDD" id="cd05015">
    <property type="entry name" value="SIS_PGI_1"/>
    <property type="match status" value="1"/>
</dbReference>
<keyword evidence="5 8" id="KW-0324">Glycolysis</keyword>
<reference evidence="11 12" key="1">
    <citation type="submission" date="2016-10" db="EMBL/GenBank/DDBJ databases">
        <authorList>
            <person name="de Groot N.N."/>
        </authorList>
    </citation>
    <scope>NUCLEOTIDE SEQUENCE [LARGE SCALE GENOMIC DNA]</scope>
    <source>
        <strain evidence="11 12">L 420-91</strain>
    </source>
</reference>
<organism evidence="11 12">
    <name type="scientific">Aneurinibacillus thermoaerophilus</name>
    <dbReference type="NCBI Taxonomy" id="143495"/>
    <lineage>
        <taxon>Bacteria</taxon>
        <taxon>Bacillati</taxon>
        <taxon>Bacillota</taxon>
        <taxon>Bacilli</taxon>
        <taxon>Bacillales</taxon>
        <taxon>Paenibacillaceae</taxon>
        <taxon>Aneurinibacillus group</taxon>
        <taxon>Aneurinibacillus</taxon>
    </lineage>
</organism>
<evidence type="ECO:0000256" key="6">
    <source>
        <dbReference type="ARBA" id="ARBA00023235"/>
    </source>
</evidence>
<evidence type="ECO:0000256" key="1">
    <source>
        <dbReference type="ARBA" id="ARBA00004926"/>
    </source>
</evidence>
<dbReference type="AlphaFoldDB" id="A0A1G7XJP0"/>
<evidence type="ECO:0000313" key="13">
    <source>
        <dbReference type="Proteomes" id="UP000826616"/>
    </source>
</evidence>
<dbReference type="Pfam" id="PF00342">
    <property type="entry name" value="PGI"/>
    <property type="match status" value="2"/>
</dbReference>
<feature type="active site" evidence="8">
    <location>
        <position position="426"/>
    </location>
</feature>
<evidence type="ECO:0000313" key="12">
    <source>
        <dbReference type="Proteomes" id="UP000198956"/>
    </source>
</evidence>